<sequence length="9" mass="1118">MCWAVRQPQ</sequence>
<evidence type="ECO:0000313" key="2">
    <source>
        <dbReference type="Proteomes" id="UP000652761"/>
    </source>
</evidence>
<name>A0A843VAQ8_COLES</name>
<gene>
    <name evidence="1" type="ORF">Taro_024227</name>
</gene>
<keyword evidence="2" id="KW-1185">Reference proteome</keyword>
<dbReference type="EMBL" id="NMUH01001361">
    <property type="protein sequence ID" value="MQL91617.1"/>
    <property type="molecule type" value="Genomic_DNA"/>
</dbReference>
<reference evidence="1" key="1">
    <citation type="submission" date="2017-07" db="EMBL/GenBank/DDBJ databases">
        <title>Taro Niue Genome Assembly and Annotation.</title>
        <authorList>
            <person name="Atibalentja N."/>
            <person name="Keating K."/>
            <person name="Fields C.J."/>
        </authorList>
    </citation>
    <scope>NUCLEOTIDE SEQUENCE</scope>
    <source>
        <strain evidence="1">Niue_2</strain>
        <tissue evidence="1">Leaf</tissue>
    </source>
</reference>
<organism evidence="1 2">
    <name type="scientific">Colocasia esculenta</name>
    <name type="common">Wild taro</name>
    <name type="synonym">Arum esculentum</name>
    <dbReference type="NCBI Taxonomy" id="4460"/>
    <lineage>
        <taxon>Eukaryota</taxon>
        <taxon>Viridiplantae</taxon>
        <taxon>Streptophyta</taxon>
        <taxon>Embryophyta</taxon>
        <taxon>Tracheophyta</taxon>
        <taxon>Spermatophyta</taxon>
        <taxon>Magnoliopsida</taxon>
        <taxon>Liliopsida</taxon>
        <taxon>Araceae</taxon>
        <taxon>Aroideae</taxon>
        <taxon>Colocasieae</taxon>
        <taxon>Colocasia</taxon>
    </lineage>
</organism>
<proteinExistence type="predicted"/>
<protein>
    <submittedName>
        <fullName evidence="1">Uncharacterized protein</fullName>
    </submittedName>
</protein>
<accession>A0A843VAQ8</accession>
<comment type="caution">
    <text evidence="1">The sequence shown here is derived from an EMBL/GenBank/DDBJ whole genome shotgun (WGS) entry which is preliminary data.</text>
</comment>
<evidence type="ECO:0000313" key="1">
    <source>
        <dbReference type="EMBL" id="MQL91617.1"/>
    </source>
</evidence>
<dbReference type="Proteomes" id="UP000652761">
    <property type="component" value="Unassembled WGS sequence"/>
</dbReference>